<dbReference type="EC" id="1.8.3.2" evidence="9"/>
<keyword evidence="6" id="KW-0496">Mitochondrion</keyword>
<proteinExistence type="predicted"/>
<dbReference type="FunCoup" id="A0A7M7JX78">
    <property type="interactions" value="1154"/>
</dbReference>
<evidence type="ECO:0000256" key="2">
    <source>
        <dbReference type="ARBA" id="ARBA00004569"/>
    </source>
</evidence>
<protein>
    <recommendedName>
        <fullName evidence="9">Sulfhydryl oxidase</fullName>
        <ecNumber evidence="9">1.8.3.2</ecNumber>
    </recommendedName>
</protein>
<dbReference type="InterPro" id="IPR036774">
    <property type="entry name" value="ERV/ALR_sulphydryl_oxid_sf"/>
</dbReference>
<evidence type="ECO:0000256" key="9">
    <source>
        <dbReference type="RuleBase" id="RU371123"/>
    </source>
</evidence>
<dbReference type="Pfam" id="PF04777">
    <property type="entry name" value="Evr1_Alr"/>
    <property type="match status" value="1"/>
</dbReference>
<dbReference type="InterPro" id="IPR017905">
    <property type="entry name" value="ERV/ALR_sulphydryl_oxidase"/>
</dbReference>
<evidence type="ECO:0000256" key="3">
    <source>
        <dbReference type="ARBA" id="ARBA00022630"/>
    </source>
</evidence>
<dbReference type="KEGG" id="vde:111249177"/>
<evidence type="ECO:0000256" key="6">
    <source>
        <dbReference type="ARBA" id="ARBA00023128"/>
    </source>
</evidence>
<keyword evidence="4 9" id="KW-0274">FAD</keyword>
<comment type="catalytic activity">
    <reaction evidence="8 9">
        <text>2 R'C(R)SH + O2 = R'C(R)S-S(R)CR' + H2O2</text>
        <dbReference type="Rhea" id="RHEA:17357"/>
        <dbReference type="ChEBI" id="CHEBI:15379"/>
        <dbReference type="ChEBI" id="CHEBI:16240"/>
        <dbReference type="ChEBI" id="CHEBI:16520"/>
        <dbReference type="ChEBI" id="CHEBI:17412"/>
        <dbReference type="EC" id="1.8.3.2"/>
    </reaction>
</comment>
<dbReference type="CTD" id="32991"/>
<dbReference type="FunFam" id="1.20.120.310:FF:000003">
    <property type="entry name" value="Sulfhydryl oxidase"/>
    <property type="match status" value="1"/>
</dbReference>
<dbReference type="EnsemblMetazoa" id="XM_022802712">
    <property type="protein sequence ID" value="XP_022658447"/>
    <property type="gene ID" value="LOC111249177"/>
</dbReference>
<name>A0A7M7JX78_VARDE</name>
<comment type="subcellular location">
    <subcellularLocation>
        <location evidence="2">Mitochondrion intermembrane space</location>
    </subcellularLocation>
</comment>
<keyword evidence="7" id="KW-1015">Disulfide bond</keyword>
<dbReference type="Proteomes" id="UP000594260">
    <property type="component" value="Unplaced"/>
</dbReference>
<accession>A0A7M7JX78</accession>
<evidence type="ECO:0000256" key="1">
    <source>
        <dbReference type="ARBA" id="ARBA00001974"/>
    </source>
</evidence>
<evidence type="ECO:0000313" key="12">
    <source>
        <dbReference type="EnsemblMetazoa" id="XP_022658447"/>
    </source>
</evidence>
<evidence type="ECO:0000256" key="7">
    <source>
        <dbReference type="ARBA" id="ARBA00023157"/>
    </source>
</evidence>
<evidence type="ECO:0000256" key="5">
    <source>
        <dbReference type="ARBA" id="ARBA00023002"/>
    </source>
</evidence>
<dbReference type="RefSeq" id="XP_022658447.1">
    <property type="nucleotide sequence ID" value="XM_022802712.1"/>
</dbReference>
<evidence type="ECO:0000256" key="8">
    <source>
        <dbReference type="ARBA" id="ARBA00048864"/>
    </source>
</evidence>
<dbReference type="Gene3D" id="1.20.120.310">
    <property type="entry name" value="ERV/ALR sulfhydryl oxidase domain"/>
    <property type="match status" value="1"/>
</dbReference>
<feature type="domain" description="ERV/ALR sulfhydryl oxidase" evidence="11">
    <location>
        <begin position="82"/>
        <end position="182"/>
    </location>
</feature>
<dbReference type="PROSITE" id="PS51324">
    <property type="entry name" value="ERV_ALR"/>
    <property type="match status" value="1"/>
</dbReference>
<reference evidence="12" key="1">
    <citation type="submission" date="2021-01" db="UniProtKB">
        <authorList>
            <consortium name="EnsemblMetazoa"/>
        </authorList>
    </citation>
    <scope>IDENTIFICATION</scope>
</reference>
<evidence type="ECO:0000313" key="13">
    <source>
        <dbReference type="Proteomes" id="UP000594260"/>
    </source>
</evidence>
<organism evidence="12 13">
    <name type="scientific">Varroa destructor</name>
    <name type="common">Honeybee mite</name>
    <dbReference type="NCBI Taxonomy" id="109461"/>
    <lineage>
        <taxon>Eukaryota</taxon>
        <taxon>Metazoa</taxon>
        <taxon>Ecdysozoa</taxon>
        <taxon>Arthropoda</taxon>
        <taxon>Chelicerata</taxon>
        <taxon>Arachnida</taxon>
        <taxon>Acari</taxon>
        <taxon>Parasitiformes</taxon>
        <taxon>Mesostigmata</taxon>
        <taxon>Gamasina</taxon>
        <taxon>Dermanyssoidea</taxon>
        <taxon>Varroidae</taxon>
        <taxon>Varroa</taxon>
    </lineage>
</organism>
<dbReference type="InterPro" id="IPR039799">
    <property type="entry name" value="ALR/ERV"/>
</dbReference>
<evidence type="ECO:0000256" key="10">
    <source>
        <dbReference type="SAM" id="MobiDB-lite"/>
    </source>
</evidence>
<dbReference type="OMA" id="TWMCEAH"/>
<comment type="cofactor">
    <cofactor evidence="1 9">
        <name>FAD</name>
        <dbReference type="ChEBI" id="CHEBI:57692"/>
    </cofactor>
</comment>
<sequence>MGDYYDYRTRARGGQKEPSSVTNDEAKNIVIKTDARILEQSGEIPCRACRDFRSWMKLSIANFKAGGNPKNGPLDQPENTSCPLDRSELGRHTWYFLHTMAAYYPQQPSKDEQEHIQAFFKAFGQFYPCDHCANDFRQEMQKSPPRVTSRWELSMWLCEQHNIVNKKIGKTEFDCSRVLERWLVGPPDGSCS</sequence>
<evidence type="ECO:0000256" key="4">
    <source>
        <dbReference type="ARBA" id="ARBA00022827"/>
    </source>
</evidence>
<dbReference type="SUPFAM" id="SSF69000">
    <property type="entry name" value="FAD-dependent thiol oxidase"/>
    <property type="match status" value="1"/>
</dbReference>
<dbReference type="GeneID" id="111249177"/>
<dbReference type="GO" id="GO:0016971">
    <property type="term" value="F:flavin-dependent sulfhydryl oxidase activity"/>
    <property type="evidence" value="ECO:0007669"/>
    <property type="project" value="InterPro"/>
</dbReference>
<feature type="region of interest" description="Disordered" evidence="10">
    <location>
        <begin position="1"/>
        <end position="24"/>
    </location>
</feature>
<dbReference type="RefSeq" id="XP_022658446.1">
    <property type="nucleotide sequence ID" value="XM_022802711.1"/>
</dbReference>
<dbReference type="AlphaFoldDB" id="A0A7M7JX78"/>
<keyword evidence="13" id="KW-1185">Reference proteome</keyword>
<keyword evidence="5 9" id="KW-0560">Oxidoreductase</keyword>
<dbReference type="GO" id="GO:0005758">
    <property type="term" value="C:mitochondrial intermembrane space"/>
    <property type="evidence" value="ECO:0007669"/>
    <property type="project" value="UniProtKB-SubCell"/>
</dbReference>
<dbReference type="PANTHER" id="PTHR12645:SF0">
    <property type="entry name" value="FAD-LINKED SULFHYDRYL OXIDASE ALR"/>
    <property type="match status" value="1"/>
</dbReference>
<dbReference type="GO" id="GO:0050660">
    <property type="term" value="F:flavin adenine dinucleotide binding"/>
    <property type="evidence" value="ECO:0007669"/>
    <property type="project" value="TreeGrafter"/>
</dbReference>
<dbReference type="OrthoDB" id="17199at2759"/>
<dbReference type="EnsemblMetazoa" id="XM_022802711">
    <property type="protein sequence ID" value="XP_022658446"/>
    <property type="gene ID" value="LOC111249177"/>
</dbReference>
<dbReference type="PANTHER" id="PTHR12645">
    <property type="entry name" value="ALR/ERV"/>
    <property type="match status" value="1"/>
</dbReference>
<evidence type="ECO:0000259" key="11">
    <source>
        <dbReference type="PROSITE" id="PS51324"/>
    </source>
</evidence>
<dbReference type="InParanoid" id="A0A7M7JX78"/>
<keyword evidence="3 9" id="KW-0285">Flavoprotein</keyword>